<reference evidence="3 4" key="2">
    <citation type="submission" date="2015-05" db="EMBL/GenBank/DDBJ databases">
        <title>Distinctive expansion of gene families associated with plant cell wall degradation and secondary metabolism in the genomes of grapevine trunk pathogens.</title>
        <authorList>
            <person name="Lawrence D.P."/>
            <person name="Travadon R."/>
            <person name="Rolshausen P.E."/>
            <person name="Baumgartner K."/>
        </authorList>
    </citation>
    <scope>NUCLEOTIDE SEQUENCE [LARGE SCALE GENOMIC DNA]</scope>
    <source>
        <strain evidence="3">DS831</strain>
    </source>
</reference>
<feature type="compositionally biased region" description="Basic residues" evidence="1">
    <location>
        <begin position="69"/>
        <end position="82"/>
    </location>
</feature>
<dbReference type="InterPro" id="IPR003347">
    <property type="entry name" value="JmjC_dom"/>
</dbReference>
<evidence type="ECO:0000259" key="2">
    <source>
        <dbReference type="PROSITE" id="PS51184"/>
    </source>
</evidence>
<protein>
    <submittedName>
        <fullName evidence="3">Putative domain family histone demethylase specific for h3-k36</fullName>
    </submittedName>
</protein>
<gene>
    <name evidence="3" type="ORF">UCDDS831_g05790</name>
</gene>
<organism evidence="3 4">
    <name type="scientific">Diplodia seriata</name>
    <dbReference type="NCBI Taxonomy" id="420778"/>
    <lineage>
        <taxon>Eukaryota</taxon>
        <taxon>Fungi</taxon>
        <taxon>Dikarya</taxon>
        <taxon>Ascomycota</taxon>
        <taxon>Pezizomycotina</taxon>
        <taxon>Dothideomycetes</taxon>
        <taxon>Dothideomycetes incertae sedis</taxon>
        <taxon>Botryosphaeriales</taxon>
        <taxon>Botryosphaeriaceae</taxon>
        <taxon>Diplodia</taxon>
    </lineage>
</organism>
<evidence type="ECO:0000313" key="4">
    <source>
        <dbReference type="Proteomes" id="UP000034182"/>
    </source>
</evidence>
<dbReference type="Gene3D" id="2.60.120.650">
    <property type="entry name" value="Cupin"/>
    <property type="match status" value="1"/>
</dbReference>
<feature type="compositionally biased region" description="Low complexity" evidence="1">
    <location>
        <begin position="1"/>
        <end position="16"/>
    </location>
</feature>
<dbReference type="EMBL" id="LAQI01000121">
    <property type="protein sequence ID" value="KKY18767.1"/>
    <property type="molecule type" value="Genomic_DNA"/>
</dbReference>
<feature type="region of interest" description="Disordered" evidence="1">
    <location>
        <begin position="1"/>
        <end position="22"/>
    </location>
</feature>
<feature type="compositionally biased region" description="Basic and acidic residues" evidence="1">
    <location>
        <begin position="57"/>
        <end position="68"/>
    </location>
</feature>
<proteinExistence type="predicted"/>
<keyword evidence="3" id="KW-0808">Transferase</keyword>
<comment type="caution">
    <text evidence="3">The sequence shown here is derived from an EMBL/GenBank/DDBJ whole genome shotgun (WGS) entry which is preliminary data.</text>
</comment>
<dbReference type="GO" id="GO:0032259">
    <property type="term" value="P:methylation"/>
    <property type="evidence" value="ECO:0007669"/>
    <property type="project" value="UniProtKB-KW"/>
</dbReference>
<reference evidence="3 4" key="1">
    <citation type="submission" date="2015-03" db="EMBL/GenBank/DDBJ databases">
        <authorList>
            <person name="Morales-Cruz A."/>
            <person name="Amrine K.C."/>
            <person name="Cantu D."/>
        </authorList>
    </citation>
    <scope>NUCLEOTIDE SEQUENCE [LARGE SCALE GENOMIC DNA]</scope>
    <source>
        <strain evidence="3">DS831</strain>
    </source>
</reference>
<dbReference type="AlphaFoldDB" id="A0A0G2E6W2"/>
<feature type="domain" description="JmjC" evidence="2">
    <location>
        <begin position="360"/>
        <end position="498"/>
    </location>
</feature>
<keyword evidence="3" id="KW-0489">Methyltransferase</keyword>
<feature type="region of interest" description="Disordered" evidence="1">
    <location>
        <begin position="139"/>
        <end position="158"/>
    </location>
</feature>
<dbReference type="Proteomes" id="UP000034182">
    <property type="component" value="Unassembled WGS sequence"/>
</dbReference>
<evidence type="ECO:0000313" key="3">
    <source>
        <dbReference type="EMBL" id="KKY18767.1"/>
    </source>
</evidence>
<sequence length="498" mass="56020">MKRGVSVHSNNRSSVSAKLGEEPWEHYMNIGKRLLKDPKRSGGSVELGTIGILGHPTRSEEGGTEVHGKPTKPKRGRPKCSGKKIPTEAVKAARKIPPTEQNPEPKRQRGRPKGSKNKRPASATIGQLEHPGLDAQLRQDAESGQNGNRSSAKDEKKELNRLSQEYLRKFRKVLDNGGSEWGEYSTEFRYPAKGEELYKFLQELDGIAEYVHTWSDEVLRRARTRDQYGGRLNQWTWEKVLKEDFARDTDVISVDSMDDLRKALAGEFRKPIFHRARRGSTGETIYSLVDSGGFDLERFLADRKEFHANDHVDVHDMSEENTIRTKMKTLFDAFEPTSNVRPPQNFLSLENLTQHTFCPEAIAEHNLRTRIEKTSTRAAAAPPHSTSPEFFIASTANTISPIHIDSGGGNTWISMLSGRKIWYFPRAVDESTVRLLESADNLHAADYYPRGWAKLELRPGDALVMPPAFPHAVFTPDPSLAVGGQFYTAPHLTRSLRS</sequence>
<name>A0A0G2E6W2_9PEZI</name>
<dbReference type="SUPFAM" id="SSF51197">
    <property type="entry name" value="Clavaminate synthase-like"/>
    <property type="match status" value="1"/>
</dbReference>
<feature type="region of interest" description="Disordered" evidence="1">
    <location>
        <begin position="35"/>
        <end position="133"/>
    </location>
</feature>
<evidence type="ECO:0000256" key="1">
    <source>
        <dbReference type="SAM" id="MobiDB-lite"/>
    </source>
</evidence>
<accession>A0A0G2E6W2</accession>
<dbReference type="PROSITE" id="PS51184">
    <property type="entry name" value="JMJC"/>
    <property type="match status" value="1"/>
</dbReference>
<dbReference type="GO" id="GO:0008168">
    <property type="term" value="F:methyltransferase activity"/>
    <property type="evidence" value="ECO:0007669"/>
    <property type="project" value="UniProtKB-KW"/>
</dbReference>
<feature type="compositionally biased region" description="Basic residues" evidence="1">
    <location>
        <begin position="108"/>
        <end position="119"/>
    </location>
</feature>